<keyword evidence="2" id="KW-1185">Reference proteome</keyword>
<accession>A0ABW5YW56</accession>
<dbReference type="InterPro" id="IPR032710">
    <property type="entry name" value="NTF2-like_dom_sf"/>
</dbReference>
<sequence length="128" mass="14433">MSTNKNSNTVQDYEDVLAIVAGYVDGLKTGNIEQLKKAFHQDAVMYGHLEHDLSQGSIENLYAYVQEFGAAPNIQTNLTVLHKTSTTAVVRVEMEHDAADEDFTDYHSLIKINGEWKIVSKLFHLYTK</sequence>
<evidence type="ECO:0000313" key="2">
    <source>
        <dbReference type="Proteomes" id="UP001597509"/>
    </source>
</evidence>
<name>A0ABW5YW56_9SPHI</name>
<organism evidence="1 2">
    <name type="scientific">Sphingobacterium anhuiense</name>
    <dbReference type="NCBI Taxonomy" id="493780"/>
    <lineage>
        <taxon>Bacteria</taxon>
        <taxon>Pseudomonadati</taxon>
        <taxon>Bacteroidota</taxon>
        <taxon>Sphingobacteriia</taxon>
        <taxon>Sphingobacteriales</taxon>
        <taxon>Sphingobacteriaceae</taxon>
        <taxon>Sphingobacterium</taxon>
    </lineage>
</organism>
<dbReference type="RefSeq" id="WP_021190986.1">
    <property type="nucleotide sequence ID" value="NZ_JBHUPE010000004.1"/>
</dbReference>
<reference evidence="2" key="1">
    <citation type="journal article" date="2019" name="Int. J. Syst. Evol. Microbiol.">
        <title>The Global Catalogue of Microorganisms (GCM) 10K type strain sequencing project: providing services to taxonomists for standard genome sequencing and annotation.</title>
        <authorList>
            <consortium name="The Broad Institute Genomics Platform"/>
            <consortium name="The Broad Institute Genome Sequencing Center for Infectious Disease"/>
            <person name="Wu L."/>
            <person name="Ma J."/>
        </authorList>
    </citation>
    <scope>NUCLEOTIDE SEQUENCE [LARGE SCALE GENOMIC DNA]</scope>
    <source>
        <strain evidence="2">KCTC 22209</strain>
    </source>
</reference>
<dbReference type="EMBL" id="JBHUPE010000004">
    <property type="protein sequence ID" value="MFD2904598.1"/>
    <property type="molecule type" value="Genomic_DNA"/>
</dbReference>
<dbReference type="SUPFAM" id="SSF54427">
    <property type="entry name" value="NTF2-like"/>
    <property type="match status" value="1"/>
</dbReference>
<gene>
    <name evidence="1" type="ORF">ACFS6I_11715</name>
</gene>
<dbReference type="Proteomes" id="UP001597509">
    <property type="component" value="Unassembled WGS sequence"/>
</dbReference>
<comment type="caution">
    <text evidence="1">The sequence shown here is derived from an EMBL/GenBank/DDBJ whole genome shotgun (WGS) entry which is preliminary data.</text>
</comment>
<proteinExistence type="predicted"/>
<dbReference type="InterPro" id="IPR039437">
    <property type="entry name" value="FrzH/put_lumazine-bd"/>
</dbReference>
<dbReference type="Pfam" id="PF12893">
    <property type="entry name" value="Lumazine_bd_2"/>
    <property type="match status" value="1"/>
</dbReference>
<protein>
    <submittedName>
        <fullName evidence="1">Nuclear transport factor 2 family protein</fullName>
    </submittedName>
</protein>
<evidence type="ECO:0000313" key="1">
    <source>
        <dbReference type="EMBL" id="MFD2904598.1"/>
    </source>
</evidence>
<dbReference type="Gene3D" id="3.10.450.50">
    <property type="match status" value="1"/>
</dbReference>